<sequence>MSTYKKGETCYYKSLFGYKPVTIIDIKVINVYYDYDCINRRFEYLIKFKNGRIKSVKEERLF</sequence>
<evidence type="ECO:0000313" key="2">
    <source>
        <dbReference type="Proteomes" id="UP000776700"/>
    </source>
</evidence>
<reference evidence="1" key="1">
    <citation type="journal article" date="2021" name="PeerJ">
        <title>Extensive microbial diversity within the chicken gut microbiome revealed by metagenomics and culture.</title>
        <authorList>
            <person name="Gilroy R."/>
            <person name="Ravi A."/>
            <person name="Getino M."/>
            <person name="Pursley I."/>
            <person name="Horton D.L."/>
            <person name="Alikhan N.F."/>
            <person name="Baker D."/>
            <person name="Gharbi K."/>
            <person name="Hall N."/>
            <person name="Watson M."/>
            <person name="Adriaenssens E.M."/>
            <person name="Foster-Nyarko E."/>
            <person name="Jarju S."/>
            <person name="Secka A."/>
            <person name="Antonio M."/>
            <person name="Oren A."/>
            <person name="Chaudhuri R.R."/>
            <person name="La Ragione R."/>
            <person name="Hildebrand F."/>
            <person name="Pallen M.J."/>
        </authorList>
    </citation>
    <scope>NUCLEOTIDE SEQUENCE</scope>
    <source>
        <strain evidence="1">1277</strain>
    </source>
</reference>
<evidence type="ECO:0000313" key="1">
    <source>
        <dbReference type="EMBL" id="HJG95761.1"/>
    </source>
</evidence>
<comment type="caution">
    <text evidence="1">The sequence shown here is derived from an EMBL/GenBank/DDBJ whole genome shotgun (WGS) entry which is preliminary data.</text>
</comment>
<gene>
    <name evidence="1" type="ORF">K8V90_01510</name>
</gene>
<dbReference type="AlphaFoldDB" id="A0A921MYM7"/>
<protein>
    <submittedName>
        <fullName evidence="1">Uncharacterized protein</fullName>
    </submittedName>
</protein>
<accession>A0A921MYM7</accession>
<name>A0A921MYM7_9FIRM</name>
<reference evidence="1" key="2">
    <citation type="submission" date="2021-09" db="EMBL/GenBank/DDBJ databases">
        <authorList>
            <person name="Gilroy R."/>
        </authorList>
    </citation>
    <scope>NUCLEOTIDE SEQUENCE</scope>
    <source>
        <strain evidence="1">1277</strain>
    </source>
</reference>
<organism evidence="1 2">
    <name type="scientific">Romboutsia timonensis</name>
    <dbReference type="NCBI Taxonomy" id="1776391"/>
    <lineage>
        <taxon>Bacteria</taxon>
        <taxon>Bacillati</taxon>
        <taxon>Bacillota</taxon>
        <taxon>Clostridia</taxon>
        <taxon>Peptostreptococcales</taxon>
        <taxon>Peptostreptococcaceae</taxon>
        <taxon>Romboutsia</taxon>
    </lineage>
</organism>
<dbReference type="Proteomes" id="UP000776700">
    <property type="component" value="Unassembled WGS sequence"/>
</dbReference>
<dbReference type="EMBL" id="DYUB01000054">
    <property type="protein sequence ID" value="HJG95761.1"/>
    <property type="molecule type" value="Genomic_DNA"/>
</dbReference>
<proteinExistence type="predicted"/>